<dbReference type="Proteomes" id="UP000284403">
    <property type="component" value="Unassembled WGS sequence"/>
</dbReference>
<feature type="repeat" description="WD" evidence="7">
    <location>
        <begin position="245"/>
        <end position="279"/>
    </location>
</feature>
<evidence type="ECO:0000256" key="3">
    <source>
        <dbReference type="ARBA" id="ARBA00022737"/>
    </source>
</evidence>
<name>A0A422PFU3_9TRYP</name>
<keyword evidence="4" id="KW-0689">Ribosomal protein</keyword>
<feature type="repeat" description="WD" evidence="7">
    <location>
        <begin position="97"/>
        <end position="131"/>
    </location>
</feature>
<dbReference type="EMBL" id="MKKU01000289">
    <property type="protein sequence ID" value="RNF16575.1"/>
    <property type="molecule type" value="Genomic_DNA"/>
</dbReference>
<keyword evidence="2 7" id="KW-0853">WD repeat</keyword>
<dbReference type="SMART" id="SM00320">
    <property type="entry name" value="WD40"/>
    <property type="match status" value="5"/>
</dbReference>
<feature type="repeat" description="WD" evidence="7">
    <location>
        <begin position="156"/>
        <end position="198"/>
    </location>
</feature>
<accession>A0A422PFU3</accession>
<dbReference type="InterPro" id="IPR036322">
    <property type="entry name" value="WD40_repeat_dom_sf"/>
</dbReference>
<dbReference type="GO" id="GO:0005840">
    <property type="term" value="C:ribosome"/>
    <property type="evidence" value="ECO:0007669"/>
    <property type="project" value="UniProtKB-KW"/>
</dbReference>
<dbReference type="Gene3D" id="2.130.10.10">
    <property type="entry name" value="YVTN repeat-like/Quinoprotein amine dehydrogenase"/>
    <property type="match status" value="1"/>
</dbReference>
<dbReference type="GO" id="GO:1990904">
    <property type="term" value="C:ribonucleoprotein complex"/>
    <property type="evidence" value="ECO:0007669"/>
    <property type="project" value="UniProtKB-KW"/>
</dbReference>
<dbReference type="OrthoDB" id="277949at2759"/>
<dbReference type="InterPro" id="IPR015943">
    <property type="entry name" value="WD40/YVTN_repeat-like_dom_sf"/>
</dbReference>
<dbReference type="PRINTS" id="PR00320">
    <property type="entry name" value="GPROTEINBRPT"/>
</dbReference>
<dbReference type="InterPro" id="IPR020472">
    <property type="entry name" value="WD40_PAC1"/>
</dbReference>
<protein>
    <submittedName>
        <fullName evidence="8">Histone-binding protein RBBP7</fullName>
    </submittedName>
</protein>
<dbReference type="AlphaFoldDB" id="A0A422PFU3"/>
<dbReference type="PANTHER" id="PTHR22850">
    <property type="entry name" value="WD40 REPEAT FAMILY"/>
    <property type="match status" value="1"/>
</dbReference>
<evidence type="ECO:0000256" key="2">
    <source>
        <dbReference type="ARBA" id="ARBA00022574"/>
    </source>
</evidence>
<feature type="repeat" description="WD" evidence="7">
    <location>
        <begin position="200"/>
        <end position="242"/>
    </location>
</feature>
<evidence type="ECO:0000256" key="6">
    <source>
        <dbReference type="ARBA" id="ARBA00023274"/>
    </source>
</evidence>
<evidence type="ECO:0000313" key="9">
    <source>
        <dbReference type="Proteomes" id="UP000284403"/>
    </source>
</evidence>
<keyword evidence="5" id="KW-0539">Nucleus</keyword>
<evidence type="ECO:0000256" key="1">
    <source>
        <dbReference type="ARBA" id="ARBA00004123"/>
    </source>
</evidence>
<dbReference type="InterPro" id="IPR001680">
    <property type="entry name" value="WD40_rpt"/>
</dbReference>
<keyword evidence="6" id="KW-0687">Ribonucleoprotein</keyword>
<evidence type="ECO:0000256" key="7">
    <source>
        <dbReference type="PROSITE-ProRule" id="PRU00221"/>
    </source>
</evidence>
<evidence type="ECO:0000256" key="4">
    <source>
        <dbReference type="ARBA" id="ARBA00022980"/>
    </source>
</evidence>
<dbReference type="GeneID" id="40318741"/>
<proteinExistence type="predicted"/>
<reference evidence="8 9" key="1">
    <citation type="journal article" date="2018" name="BMC Genomics">
        <title>Genomic comparison of Trypanosoma conorhini and Trypanosoma rangeli to Trypanosoma cruzi strains of high and low virulence.</title>
        <authorList>
            <person name="Bradwell K.R."/>
            <person name="Koparde V.N."/>
            <person name="Matveyev A.V."/>
            <person name="Serrano M.G."/>
            <person name="Alves J.M."/>
            <person name="Parikh H."/>
            <person name="Huang B."/>
            <person name="Lee V."/>
            <person name="Espinosa-Alvarez O."/>
            <person name="Ortiz P.A."/>
            <person name="Costa-Martins A.G."/>
            <person name="Teixeira M.M."/>
            <person name="Buck G.A."/>
        </authorList>
    </citation>
    <scope>NUCLEOTIDE SEQUENCE [LARGE SCALE GENOMIC DNA]</scope>
    <source>
        <strain evidence="8 9">025E</strain>
    </source>
</reference>
<gene>
    <name evidence="8" type="ORF">Tco025E_05130</name>
</gene>
<dbReference type="Pfam" id="PF00400">
    <property type="entry name" value="WD40"/>
    <property type="match status" value="3"/>
</dbReference>
<dbReference type="RefSeq" id="XP_029227850.1">
    <property type="nucleotide sequence ID" value="XM_029372033.1"/>
</dbReference>
<sequence length="350" mass="38050">MSPTRWRQRTHLRRAVPVAGGARPLGTNAAPRAQSVRDNCVVGQALPVADVELKIRAMPQDAEIIAVQTASGFVGVCNLLHCGREEGDDALVPYALLSGHKAGGFALSWNAVKKGYLASGASDGFVICWDMHERLSATAAGKENDTKRDIQPLRRVGTRTDVVTDVSWHGSQGYILLSAGMDGAMQLWDTREKKSGCSWPCAHAGGVTAAQLPPTGAFQVANAGVDGVLRLWDIRQSKRTELLSLRYHTRSITGLQWAPFSETVLSTFSEDGLVVSWDVAERFLPFPDSEDELAPRELVFVHIGHLGRVTDARWSSGSEGQWLMAPTDTMNGLHVYRPLTSVVRDYAFSG</sequence>
<dbReference type="InterPro" id="IPR050459">
    <property type="entry name" value="WD_repeat_RBAP46/RBAP48/MSI1"/>
</dbReference>
<dbReference type="PROSITE" id="PS50082">
    <property type="entry name" value="WD_REPEATS_2"/>
    <property type="match status" value="4"/>
</dbReference>
<evidence type="ECO:0000313" key="8">
    <source>
        <dbReference type="EMBL" id="RNF16575.1"/>
    </source>
</evidence>
<dbReference type="PROSITE" id="PS00678">
    <property type="entry name" value="WD_REPEATS_1"/>
    <property type="match status" value="1"/>
</dbReference>
<comment type="caution">
    <text evidence="8">The sequence shown here is derived from an EMBL/GenBank/DDBJ whole genome shotgun (WGS) entry which is preliminary data.</text>
</comment>
<organism evidence="8 9">
    <name type="scientific">Trypanosoma conorhini</name>
    <dbReference type="NCBI Taxonomy" id="83891"/>
    <lineage>
        <taxon>Eukaryota</taxon>
        <taxon>Discoba</taxon>
        <taxon>Euglenozoa</taxon>
        <taxon>Kinetoplastea</taxon>
        <taxon>Metakinetoplastina</taxon>
        <taxon>Trypanosomatida</taxon>
        <taxon>Trypanosomatidae</taxon>
        <taxon>Trypanosoma</taxon>
    </lineage>
</organism>
<keyword evidence="3" id="KW-0677">Repeat</keyword>
<comment type="subcellular location">
    <subcellularLocation>
        <location evidence="1">Nucleus</location>
    </subcellularLocation>
</comment>
<dbReference type="GO" id="GO:0005634">
    <property type="term" value="C:nucleus"/>
    <property type="evidence" value="ECO:0007669"/>
    <property type="project" value="UniProtKB-SubCell"/>
</dbReference>
<dbReference type="InterPro" id="IPR019775">
    <property type="entry name" value="WD40_repeat_CS"/>
</dbReference>
<evidence type="ECO:0000256" key="5">
    <source>
        <dbReference type="ARBA" id="ARBA00023242"/>
    </source>
</evidence>
<dbReference type="SUPFAM" id="SSF50978">
    <property type="entry name" value="WD40 repeat-like"/>
    <property type="match status" value="1"/>
</dbReference>
<keyword evidence="9" id="KW-1185">Reference proteome</keyword>